<organism evidence="3 4">
    <name type="scientific">Malus baccata</name>
    <name type="common">Siberian crab apple</name>
    <name type="synonym">Pyrus baccata</name>
    <dbReference type="NCBI Taxonomy" id="106549"/>
    <lineage>
        <taxon>Eukaryota</taxon>
        <taxon>Viridiplantae</taxon>
        <taxon>Streptophyta</taxon>
        <taxon>Embryophyta</taxon>
        <taxon>Tracheophyta</taxon>
        <taxon>Spermatophyta</taxon>
        <taxon>Magnoliopsida</taxon>
        <taxon>eudicotyledons</taxon>
        <taxon>Gunneridae</taxon>
        <taxon>Pentapetalae</taxon>
        <taxon>rosids</taxon>
        <taxon>fabids</taxon>
        <taxon>Rosales</taxon>
        <taxon>Rosaceae</taxon>
        <taxon>Amygdaloideae</taxon>
        <taxon>Maleae</taxon>
        <taxon>Malus</taxon>
    </lineage>
</organism>
<feature type="compositionally biased region" description="Basic and acidic residues" evidence="1">
    <location>
        <begin position="150"/>
        <end position="161"/>
    </location>
</feature>
<feature type="compositionally biased region" description="Polar residues" evidence="1">
    <location>
        <begin position="165"/>
        <end position="175"/>
    </location>
</feature>
<proteinExistence type="predicted"/>
<accession>A0A540LHA2</accession>
<comment type="caution">
    <text evidence="3">The sequence shown here is derived from an EMBL/GenBank/DDBJ whole genome shotgun (WGS) entry which is preliminary data.</text>
</comment>
<gene>
    <name evidence="3" type="ORF">C1H46_028645</name>
</gene>
<protein>
    <recommendedName>
        <fullName evidence="2">Myb/SANT-like domain-containing protein</fullName>
    </recommendedName>
</protein>
<evidence type="ECO:0000259" key="2">
    <source>
        <dbReference type="Pfam" id="PF12776"/>
    </source>
</evidence>
<feature type="region of interest" description="Disordered" evidence="1">
    <location>
        <begin position="144"/>
        <end position="208"/>
    </location>
</feature>
<evidence type="ECO:0000313" key="3">
    <source>
        <dbReference type="EMBL" id="TQD85729.1"/>
    </source>
</evidence>
<dbReference type="STRING" id="106549.A0A540LHA2"/>
<feature type="compositionally biased region" description="Polar residues" evidence="1">
    <location>
        <begin position="191"/>
        <end position="204"/>
    </location>
</feature>
<evidence type="ECO:0000313" key="4">
    <source>
        <dbReference type="Proteomes" id="UP000315295"/>
    </source>
</evidence>
<keyword evidence="4" id="KW-1185">Reference proteome</keyword>
<dbReference type="InterPro" id="IPR045026">
    <property type="entry name" value="LIMYB"/>
</dbReference>
<dbReference type="InterPro" id="IPR024752">
    <property type="entry name" value="Myb/SANT-like_dom"/>
</dbReference>
<dbReference type="AlphaFoldDB" id="A0A540LHA2"/>
<dbReference type="EMBL" id="VIEB01000587">
    <property type="protein sequence ID" value="TQD85729.1"/>
    <property type="molecule type" value="Genomic_DNA"/>
</dbReference>
<dbReference type="PANTHER" id="PTHR47584:SF9">
    <property type="entry name" value="L10-INTERACTING MYB DOMAIN-CONTAINING PROTEIN-LIKE"/>
    <property type="match status" value="1"/>
</dbReference>
<evidence type="ECO:0000256" key="1">
    <source>
        <dbReference type="SAM" id="MobiDB-lite"/>
    </source>
</evidence>
<dbReference type="Pfam" id="PF12776">
    <property type="entry name" value="Myb_DNA-bind_3"/>
    <property type="match status" value="1"/>
</dbReference>
<feature type="region of interest" description="Disordered" evidence="1">
    <location>
        <begin position="1"/>
        <end position="20"/>
    </location>
</feature>
<dbReference type="PANTHER" id="PTHR47584">
    <property type="match status" value="1"/>
</dbReference>
<dbReference type="Proteomes" id="UP000315295">
    <property type="component" value="Unassembled WGS sequence"/>
</dbReference>
<sequence length="300" mass="33688">MMANCSARSRGKTPQHQEHQLRAKWTMHLTKILVNLMVDQVHKGSRQNGPLGRKAWKYVCDEFHKRTGLKWDKEQLKNRCAVLRRMYVTVKSLLDRSDFSWDESTGDIAASNAVWAEYVREHPDAETLKTGGCPIYKELCTMFSEPPTNGKHDHPAEHEGGDPNSRPSEPLSLNQEESSSDSEEGDDAVNGQETIQPTTPSTTAIRKRGRKSIDDAIAAALLEMAAASRLRTAAAQQRDARYTIATCIEELDKMQGVDEHVYFAALDLFNKPVAREIFLSLKGEKRLIWLRNKCSAAPAP</sequence>
<reference evidence="3 4" key="1">
    <citation type="journal article" date="2019" name="G3 (Bethesda)">
        <title>Sequencing of a Wild Apple (Malus baccata) Genome Unravels the Differences Between Cultivated and Wild Apple Species Regarding Disease Resistance and Cold Tolerance.</title>
        <authorList>
            <person name="Chen X."/>
        </authorList>
    </citation>
    <scope>NUCLEOTIDE SEQUENCE [LARGE SCALE GENOMIC DNA]</scope>
    <source>
        <strain evidence="4">cv. Shandingzi</strain>
        <tissue evidence="3">Leaves</tissue>
    </source>
</reference>
<name>A0A540LHA2_MALBA</name>
<feature type="compositionally biased region" description="Acidic residues" evidence="1">
    <location>
        <begin position="178"/>
        <end position="187"/>
    </location>
</feature>
<feature type="domain" description="Myb/SANT-like" evidence="2">
    <location>
        <begin position="24"/>
        <end position="118"/>
    </location>
</feature>